<dbReference type="InterPro" id="IPR032870">
    <property type="entry name" value="ALKBH7-like"/>
</dbReference>
<keyword evidence="4" id="KW-1185">Reference proteome</keyword>
<dbReference type="InterPro" id="IPR027450">
    <property type="entry name" value="AlkB-like"/>
</dbReference>
<dbReference type="InterPro" id="IPR037151">
    <property type="entry name" value="AlkB-like_sf"/>
</dbReference>
<dbReference type="Pfam" id="PF13532">
    <property type="entry name" value="2OG-FeII_Oxy_2"/>
    <property type="match status" value="1"/>
</dbReference>
<evidence type="ECO:0000313" key="4">
    <source>
        <dbReference type="Proteomes" id="UP000218231"/>
    </source>
</evidence>
<evidence type="ECO:0000259" key="2">
    <source>
        <dbReference type="Pfam" id="PF13532"/>
    </source>
</evidence>
<organism evidence="3 4">
    <name type="scientific">Diploscapter pachys</name>
    <dbReference type="NCBI Taxonomy" id="2018661"/>
    <lineage>
        <taxon>Eukaryota</taxon>
        <taxon>Metazoa</taxon>
        <taxon>Ecdysozoa</taxon>
        <taxon>Nematoda</taxon>
        <taxon>Chromadorea</taxon>
        <taxon>Rhabditida</taxon>
        <taxon>Rhabditina</taxon>
        <taxon>Rhabditomorpha</taxon>
        <taxon>Rhabditoidea</taxon>
        <taxon>Rhabditidae</taxon>
        <taxon>Diploscapter</taxon>
    </lineage>
</organism>
<gene>
    <name evidence="3" type="ORF">WR25_24909</name>
</gene>
<dbReference type="Gene3D" id="2.60.120.590">
    <property type="entry name" value="Alpha-ketoglutarate-dependent dioxygenase AlkB-like"/>
    <property type="match status" value="1"/>
</dbReference>
<dbReference type="STRING" id="2018661.A0A2A2LBV7"/>
<dbReference type="GO" id="GO:0006974">
    <property type="term" value="P:DNA damage response"/>
    <property type="evidence" value="ECO:0007669"/>
    <property type="project" value="InterPro"/>
</dbReference>
<comment type="caution">
    <text evidence="3">The sequence shown here is derived from an EMBL/GenBank/DDBJ whole genome shotgun (WGS) entry which is preliminary data.</text>
</comment>
<dbReference type="GO" id="GO:0005759">
    <property type="term" value="C:mitochondrial matrix"/>
    <property type="evidence" value="ECO:0007669"/>
    <property type="project" value="TreeGrafter"/>
</dbReference>
<dbReference type="GO" id="GO:0006631">
    <property type="term" value="P:fatty acid metabolic process"/>
    <property type="evidence" value="ECO:0007669"/>
    <property type="project" value="TreeGrafter"/>
</dbReference>
<dbReference type="EMBL" id="LIAE01006924">
    <property type="protein sequence ID" value="PAV83771.1"/>
    <property type="molecule type" value="Genomic_DNA"/>
</dbReference>
<feature type="domain" description="Alpha-ketoglutarate-dependent dioxygenase AlkB-like" evidence="2">
    <location>
        <begin position="21"/>
        <end position="177"/>
    </location>
</feature>
<dbReference type="AlphaFoldDB" id="A0A2A2LBV7"/>
<evidence type="ECO:0000313" key="3">
    <source>
        <dbReference type="EMBL" id="PAV83771.1"/>
    </source>
</evidence>
<dbReference type="PANTHER" id="PTHR21052">
    <property type="entry name" value="SPERMATOGENESIS ASSOCIATED 11-RELATED"/>
    <property type="match status" value="1"/>
</dbReference>
<protein>
    <recommendedName>
        <fullName evidence="2">Alpha-ketoglutarate-dependent dioxygenase AlkB-like domain-containing protein</fullName>
    </recommendedName>
</protein>
<name>A0A2A2LBV7_9BILA</name>
<accession>A0A2A2LBV7</accession>
<dbReference type="SUPFAM" id="SSF51197">
    <property type="entry name" value="Clavaminate synthase-like"/>
    <property type="match status" value="1"/>
</dbReference>
<dbReference type="PANTHER" id="PTHR21052:SF0">
    <property type="entry name" value="ALPHA-KETOGLUTARATE-DEPENDENT DIOXYGENASE ALKB HOMOLOG 7, MITOCHONDRIAL"/>
    <property type="match status" value="1"/>
</dbReference>
<dbReference type="OrthoDB" id="28127at2759"/>
<proteinExistence type="predicted"/>
<dbReference type="Proteomes" id="UP000218231">
    <property type="component" value="Unassembled WGS sequence"/>
</dbReference>
<reference evidence="3 4" key="1">
    <citation type="journal article" date="2017" name="Curr. Biol.">
        <title>Genome architecture and evolution of a unichromosomal asexual nematode.</title>
        <authorList>
            <person name="Fradin H."/>
            <person name="Zegar C."/>
            <person name="Gutwein M."/>
            <person name="Lucas J."/>
            <person name="Kovtun M."/>
            <person name="Corcoran D."/>
            <person name="Baugh L.R."/>
            <person name="Kiontke K."/>
            <person name="Gunsalus K."/>
            <person name="Fitch D.H."/>
            <person name="Piano F."/>
        </authorList>
    </citation>
    <scope>NUCLEOTIDE SEQUENCE [LARGE SCALE GENOMIC DNA]</scope>
    <source>
        <strain evidence="3">PF1309</strain>
    </source>
</reference>
<evidence type="ECO:0000256" key="1">
    <source>
        <dbReference type="ARBA" id="ARBA00001954"/>
    </source>
</evidence>
<sequence>MEGSIAVVPDFITEEEETTIFNEVEPHMKRLRYEKSHWDDAINNYREREQKTKWREENARIVQRIRDFAFPANAQHLTQVHILDLHEEGVIKPHIDSIRYCGDVIAGVSLLSSSVMRLRHKDSMDELVVDLYLKRRSLYKLSGIARYDFKHEILDKNESMFDGIEVPRKRRISIICRDVPKTENMMKEKIEMKPLEELEPN</sequence>
<comment type="cofactor">
    <cofactor evidence="1">
        <name>Fe(2+)</name>
        <dbReference type="ChEBI" id="CHEBI:29033"/>
    </cofactor>
</comment>